<name>A0ABT9WEE4_9BACL</name>
<sequence length="29" mass="3300">MLALADAIYQKKSKNGAERLIVRTVFYLS</sequence>
<evidence type="ECO:0000313" key="1">
    <source>
        <dbReference type="EMBL" id="MDQ0171626.1"/>
    </source>
</evidence>
<dbReference type="Proteomes" id="UP001233836">
    <property type="component" value="Unassembled WGS sequence"/>
</dbReference>
<organism evidence="1 2">
    <name type="scientific">Paenibacillus tundrae</name>
    <dbReference type="NCBI Taxonomy" id="528187"/>
    <lineage>
        <taxon>Bacteria</taxon>
        <taxon>Bacillati</taxon>
        <taxon>Bacillota</taxon>
        <taxon>Bacilli</taxon>
        <taxon>Bacillales</taxon>
        <taxon>Paenibacillaceae</taxon>
        <taxon>Paenibacillus</taxon>
    </lineage>
</organism>
<dbReference type="EMBL" id="JAUSTI010000007">
    <property type="protein sequence ID" value="MDQ0171626.1"/>
    <property type="molecule type" value="Genomic_DNA"/>
</dbReference>
<keyword evidence="2" id="KW-1185">Reference proteome</keyword>
<proteinExistence type="predicted"/>
<comment type="caution">
    <text evidence="1">The sequence shown here is derived from an EMBL/GenBank/DDBJ whole genome shotgun (WGS) entry which is preliminary data.</text>
</comment>
<reference evidence="1 2" key="1">
    <citation type="submission" date="2023-07" db="EMBL/GenBank/DDBJ databases">
        <title>Sorghum-associated microbial communities from plants grown in Nebraska, USA.</title>
        <authorList>
            <person name="Schachtman D."/>
        </authorList>
    </citation>
    <scope>NUCLEOTIDE SEQUENCE [LARGE SCALE GENOMIC DNA]</scope>
    <source>
        <strain evidence="1 2">DS1314</strain>
    </source>
</reference>
<accession>A0ABT9WEE4</accession>
<protein>
    <submittedName>
        <fullName evidence="1">Uncharacterized protein</fullName>
    </submittedName>
</protein>
<evidence type="ECO:0000313" key="2">
    <source>
        <dbReference type="Proteomes" id="UP001233836"/>
    </source>
</evidence>
<gene>
    <name evidence="1" type="ORF">J2T19_003088</name>
</gene>